<dbReference type="Proteomes" id="UP001501470">
    <property type="component" value="Unassembled WGS sequence"/>
</dbReference>
<name>A0ABN2CVX5_9ACTN</name>
<dbReference type="RefSeq" id="WP_344512971.1">
    <property type="nucleotide sequence ID" value="NZ_BAAAQD010000036.1"/>
</dbReference>
<organism evidence="2 3">
    <name type="scientific">Dactylosporangium maewongense</name>
    <dbReference type="NCBI Taxonomy" id="634393"/>
    <lineage>
        <taxon>Bacteria</taxon>
        <taxon>Bacillati</taxon>
        <taxon>Actinomycetota</taxon>
        <taxon>Actinomycetes</taxon>
        <taxon>Micromonosporales</taxon>
        <taxon>Micromonosporaceae</taxon>
        <taxon>Dactylosporangium</taxon>
    </lineage>
</organism>
<protein>
    <submittedName>
        <fullName evidence="2">Uncharacterized protein</fullName>
    </submittedName>
</protein>
<dbReference type="EMBL" id="BAAAQD010000036">
    <property type="protein sequence ID" value="GAA1565458.1"/>
    <property type="molecule type" value="Genomic_DNA"/>
</dbReference>
<accession>A0ABN2CVX5</accession>
<feature type="region of interest" description="Disordered" evidence="1">
    <location>
        <begin position="141"/>
        <end position="165"/>
    </location>
</feature>
<keyword evidence="3" id="KW-1185">Reference proteome</keyword>
<gene>
    <name evidence="2" type="ORF">GCM10009827_103780</name>
</gene>
<evidence type="ECO:0000313" key="2">
    <source>
        <dbReference type="EMBL" id="GAA1565458.1"/>
    </source>
</evidence>
<reference evidence="2 3" key="1">
    <citation type="journal article" date="2019" name="Int. J. Syst. Evol. Microbiol.">
        <title>The Global Catalogue of Microorganisms (GCM) 10K type strain sequencing project: providing services to taxonomists for standard genome sequencing and annotation.</title>
        <authorList>
            <consortium name="The Broad Institute Genomics Platform"/>
            <consortium name="The Broad Institute Genome Sequencing Center for Infectious Disease"/>
            <person name="Wu L."/>
            <person name="Ma J."/>
        </authorList>
    </citation>
    <scope>NUCLEOTIDE SEQUENCE [LARGE SCALE GENOMIC DNA]</scope>
    <source>
        <strain evidence="2 3">JCM 15933</strain>
    </source>
</reference>
<feature type="region of interest" description="Disordered" evidence="1">
    <location>
        <begin position="211"/>
        <end position="233"/>
    </location>
</feature>
<evidence type="ECO:0000256" key="1">
    <source>
        <dbReference type="SAM" id="MobiDB-lite"/>
    </source>
</evidence>
<comment type="caution">
    <text evidence="2">The sequence shown here is derived from an EMBL/GenBank/DDBJ whole genome shotgun (WGS) entry which is preliminary data.</text>
</comment>
<evidence type="ECO:0000313" key="3">
    <source>
        <dbReference type="Proteomes" id="UP001501470"/>
    </source>
</evidence>
<proteinExistence type="predicted"/>
<feature type="compositionally biased region" description="Basic residues" evidence="1">
    <location>
        <begin position="156"/>
        <end position="165"/>
    </location>
</feature>
<sequence>MTTTVACCPSCGPDCFAVEARIRREGDTVRWEWGRRGARWEGERRTTLSDAGAYDAEVARIGADHSWESAAHRAGRLILAGLALPPGVEGVKVYTTDAGELEIQLEEPDEYQIWVHAPWDTERPGESAAAARAMLAGPAADWPVPPRSLTPDARSRAGRARPGRVTRRRGLRVAAAFTERATAVRRPVTHAELLVTWPVHLFAGQVRFGRRRDSTRHGGPDLGVIGTGIRDAT</sequence>